<reference evidence="1" key="1">
    <citation type="journal article" date="2021" name="Proc. Natl. Acad. Sci. U.S.A.">
        <title>A Catalog of Tens of Thousands of Viruses from Human Metagenomes Reveals Hidden Associations with Chronic Diseases.</title>
        <authorList>
            <person name="Tisza M.J."/>
            <person name="Buck C.B."/>
        </authorList>
    </citation>
    <scope>NUCLEOTIDE SEQUENCE</scope>
    <source>
        <strain evidence="1">Ctcj91</strain>
    </source>
</reference>
<name>A0A8S5QYC6_9CAUD</name>
<organism evidence="1">
    <name type="scientific">Siphoviridae sp. ctcj91</name>
    <dbReference type="NCBI Taxonomy" id="2826395"/>
    <lineage>
        <taxon>Viruses</taxon>
        <taxon>Duplodnaviria</taxon>
        <taxon>Heunggongvirae</taxon>
        <taxon>Uroviricota</taxon>
        <taxon>Caudoviricetes</taxon>
    </lineage>
</organism>
<sequence>MSRANEKFLFFVLDLCYTVNATQSHNCFV</sequence>
<evidence type="ECO:0000313" key="1">
    <source>
        <dbReference type="EMBL" id="DAE23676.1"/>
    </source>
</evidence>
<accession>A0A8S5QYC6</accession>
<protein>
    <submittedName>
        <fullName evidence="1">Uncharacterized protein</fullName>
    </submittedName>
</protein>
<proteinExistence type="predicted"/>
<dbReference type="EMBL" id="BK015758">
    <property type="protein sequence ID" value="DAE23676.1"/>
    <property type="molecule type" value="Genomic_DNA"/>
</dbReference>